<dbReference type="EMBL" id="BLXT01000617">
    <property type="protein sequence ID" value="GFN78862.1"/>
    <property type="molecule type" value="Genomic_DNA"/>
</dbReference>
<protein>
    <submittedName>
        <fullName evidence="1">Uncharacterized protein</fullName>
    </submittedName>
</protein>
<gene>
    <name evidence="1" type="ORF">PoB_000536800</name>
</gene>
<sequence>MSLSLSVCCSRRVAERENGGIVSTATLYRVTDHAYDVTFGTTRSGRRNVVRVSSFPAIEEHALKTISSHVVHGPFTCGAGISYPNFFLYSIIQISTTLSAHFIPSLFCQSNGKIALGLAHTGRGAGTAMRQRWQHTSLAFSFLYLSTPTQRWRFTQWSLQAGAGLFAACSKIPGAPI</sequence>
<evidence type="ECO:0000313" key="1">
    <source>
        <dbReference type="EMBL" id="GFN78862.1"/>
    </source>
</evidence>
<dbReference type="Proteomes" id="UP000735302">
    <property type="component" value="Unassembled WGS sequence"/>
</dbReference>
<evidence type="ECO:0000313" key="2">
    <source>
        <dbReference type="Proteomes" id="UP000735302"/>
    </source>
</evidence>
<accession>A0AAV3Y9P3</accession>
<comment type="caution">
    <text evidence="1">The sequence shown here is derived from an EMBL/GenBank/DDBJ whole genome shotgun (WGS) entry which is preliminary data.</text>
</comment>
<organism evidence="1 2">
    <name type="scientific">Plakobranchus ocellatus</name>
    <dbReference type="NCBI Taxonomy" id="259542"/>
    <lineage>
        <taxon>Eukaryota</taxon>
        <taxon>Metazoa</taxon>
        <taxon>Spiralia</taxon>
        <taxon>Lophotrochozoa</taxon>
        <taxon>Mollusca</taxon>
        <taxon>Gastropoda</taxon>
        <taxon>Heterobranchia</taxon>
        <taxon>Euthyneura</taxon>
        <taxon>Panpulmonata</taxon>
        <taxon>Sacoglossa</taxon>
        <taxon>Placobranchoidea</taxon>
        <taxon>Plakobranchidae</taxon>
        <taxon>Plakobranchus</taxon>
    </lineage>
</organism>
<name>A0AAV3Y9P3_9GAST</name>
<dbReference type="AlphaFoldDB" id="A0AAV3Y9P3"/>
<keyword evidence="2" id="KW-1185">Reference proteome</keyword>
<proteinExistence type="predicted"/>
<reference evidence="1 2" key="1">
    <citation type="journal article" date="2021" name="Elife">
        <title>Chloroplast acquisition without the gene transfer in kleptoplastic sea slugs, Plakobranchus ocellatus.</title>
        <authorList>
            <person name="Maeda T."/>
            <person name="Takahashi S."/>
            <person name="Yoshida T."/>
            <person name="Shimamura S."/>
            <person name="Takaki Y."/>
            <person name="Nagai Y."/>
            <person name="Toyoda A."/>
            <person name="Suzuki Y."/>
            <person name="Arimoto A."/>
            <person name="Ishii H."/>
            <person name="Satoh N."/>
            <person name="Nishiyama T."/>
            <person name="Hasebe M."/>
            <person name="Maruyama T."/>
            <person name="Minagawa J."/>
            <person name="Obokata J."/>
            <person name="Shigenobu S."/>
        </authorList>
    </citation>
    <scope>NUCLEOTIDE SEQUENCE [LARGE SCALE GENOMIC DNA]</scope>
</reference>